<keyword evidence="3" id="KW-1134">Transmembrane beta strand</keyword>
<accession>A0A6I6K590</accession>
<evidence type="ECO:0000256" key="7">
    <source>
        <dbReference type="ARBA" id="ARBA00023237"/>
    </source>
</evidence>
<dbReference type="Gene3D" id="2.40.160.60">
    <property type="entry name" value="Outer membrane protein transport protein (OMPP1/FadL/TodX)"/>
    <property type="match status" value="1"/>
</dbReference>
<dbReference type="GO" id="GO:0009279">
    <property type="term" value="C:cell outer membrane"/>
    <property type="evidence" value="ECO:0007669"/>
    <property type="project" value="UniProtKB-SubCell"/>
</dbReference>
<sequence length="555" mass="59594">MKKLTLFAALFMLIQVTFAGGILTNTNQSAQFIRMMSRNASTDIDAVYFNPAGLIKLEDGWHFAFYSQTIFQDKTVDSKFPLLNDGHYVGEVTVPVFPTAYAVYKKENWAFSLGFGPNAGGGSADFDRGLPSFEIPITKVVPGLAALSQIDPTLDVTGYNADLSFNGSSVFWGIQLGATYKINDILSVYGGVRYMPSKNTYEGAIKNIQLQVAGQYFAAPAWLSGTASTVSDLATLAGAAAAQLGGTASNLQPLVDGGAGSYTLAQLEEAQYIDATTRAQLEGGLLSLGVAQGQIDQMPLSTVQGTYSTAADTYSGQATTLNNTATTLNGTAEQLGDKEVKTEQTGAGFTPMLGLHISPTENLDIAVKYEMKTILKLTNDTEVDDLGLFPDGDETRNDVPAILGIGIGYKPVNWLEAQFSYTGYFNKGVDWGYNTRYLAGGTMVKREIDKNGYELGLGLQFNLSEKFAVSVGGLVGDMGVADSYQSDFSYSNPSSTIGFGFMWKITDKLVFDAGFSDTFYKDQTISFTDVDLGSYEETLGKTTVNFAAGLSYSIF</sequence>
<dbReference type="Proteomes" id="UP000428260">
    <property type="component" value="Chromosome"/>
</dbReference>
<evidence type="ECO:0000256" key="5">
    <source>
        <dbReference type="ARBA" id="ARBA00022729"/>
    </source>
</evidence>
<feature type="signal peptide" evidence="8">
    <location>
        <begin position="1"/>
        <end position="19"/>
    </location>
</feature>
<keyword evidence="5 8" id="KW-0732">Signal</keyword>
<dbReference type="PANTHER" id="PTHR35093">
    <property type="entry name" value="OUTER MEMBRANE PROTEIN NMB0088-RELATED"/>
    <property type="match status" value="1"/>
</dbReference>
<dbReference type="KEGG" id="mcos:GM418_16290"/>
<evidence type="ECO:0000256" key="1">
    <source>
        <dbReference type="ARBA" id="ARBA00004571"/>
    </source>
</evidence>
<organism evidence="9 10">
    <name type="scientific">Maribellus comscasis</name>
    <dbReference type="NCBI Taxonomy" id="2681766"/>
    <lineage>
        <taxon>Bacteria</taxon>
        <taxon>Pseudomonadati</taxon>
        <taxon>Bacteroidota</taxon>
        <taxon>Bacteroidia</taxon>
        <taxon>Marinilabiliales</taxon>
        <taxon>Prolixibacteraceae</taxon>
        <taxon>Maribellus</taxon>
    </lineage>
</organism>
<evidence type="ECO:0000256" key="2">
    <source>
        <dbReference type="ARBA" id="ARBA00008163"/>
    </source>
</evidence>
<feature type="chain" id="PRO_5026047761" evidence="8">
    <location>
        <begin position="20"/>
        <end position="555"/>
    </location>
</feature>
<gene>
    <name evidence="9" type="ORF">GM418_16290</name>
</gene>
<dbReference type="InterPro" id="IPR005017">
    <property type="entry name" value="OMPP1/FadL/TodX"/>
</dbReference>
<evidence type="ECO:0000256" key="3">
    <source>
        <dbReference type="ARBA" id="ARBA00022452"/>
    </source>
</evidence>
<keyword evidence="6" id="KW-0472">Membrane</keyword>
<dbReference type="EMBL" id="CP046401">
    <property type="protein sequence ID" value="QGY45174.1"/>
    <property type="molecule type" value="Genomic_DNA"/>
</dbReference>
<keyword evidence="4" id="KW-0812">Transmembrane</keyword>
<proteinExistence type="inferred from homology"/>
<comment type="subcellular location">
    <subcellularLocation>
        <location evidence="1">Cell outer membrane</location>
        <topology evidence="1">Multi-pass membrane protein</topology>
    </subcellularLocation>
</comment>
<evidence type="ECO:0000313" key="10">
    <source>
        <dbReference type="Proteomes" id="UP000428260"/>
    </source>
</evidence>
<protein>
    <submittedName>
        <fullName evidence="9">Uncharacterized protein</fullName>
    </submittedName>
</protein>
<comment type="similarity">
    <text evidence="2">Belongs to the OmpP1/FadL family.</text>
</comment>
<evidence type="ECO:0000256" key="4">
    <source>
        <dbReference type="ARBA" id="ARBA00022692"/>
    </source>
</evidence>
<dbReference type="AlphaFoldDB" id="A0A6I6K590"/>
<dbReference type="PANTHER" id="PTHR35093:SF8">
    <property type="entry name" value="OUTER MEMBRANE PROTEIN NMB0088-RELATED"/>
    <property type="match status" value="1"/>
</dbReference>
<evidence type="ECO:0000256" key="8">
    <source>
        <dbReference type="SAM" id="SignalP"/>
    </source>
</evidence>
<dbReference type="GO" id="GO:0015483">
    <property type="term" value="F:long-chain fatty acid transporting porin activity"/>
    <property type="evidence" value="ECO:0007669"/>
    <property type="project" value="TreeGrafter"/>
</dbReference>
<keyword evidence="7" id="KW-0998">Cell outer membrane</keyword>
<name>A0A6I6K590_9BACT</name>
<reference evidence="9 10" key="1">
    <citation type="submission" date="2019-11" db="EMBL/GenBank/DDBJ databases">
        <authorList>
            <person name="Zheng R.K."/>
            <person name="Sun C.M."/>
        </authorList>
    </citation>
    <scope>NUCLEOTIDE SEQUENCE [LARGE SCALE GENOMIC DNA]</scope>
    <source>
        <strain evidence="9 10">WC007</strain>
    </source>
</reference>
<dbReference type="SUPFAM" id="SSF56935">
    <property type="entry name" value="Porins"/>
    <property type="match status" value="1"/>
</dbReference>
<evidence type="ECO:0000256" key="6">
    <source>
        <dbReference type="ARBA" id="ARBA00023136"/>
    </source>
</evidence>
<dbReference type="RefSeq" id="WP_158868196.1">
    <property type="nucleotide sequence ID" value="NZ_CP046401.1"/>
</dbReference>
<evidence type="ECO:0000313" key="9">
    <source>
        <dbReference type="EMBL" id="QGY45174.1"/>
    </source>
</evidence>
<keyword evidence="10" id="KW-1185">Reference proteome</keyword>